<dbReference type="SUPFAM" id="SSF55048">
    <property type="entry name" value="Probable ACP-binding domain of malonyl-CoA ACP transacylase"/>
    <property type="match status" value="1"/>
</dbReference>
<feature type="domain" description="Malonyl-CoA:ACP transacylase (MAT)" evidence="5">
    <location>
        <begin position="7"/>
        <end position="339"/>
    </location>
</feature>
<comment type="catalytic activity">
    <reaction evidence="4">
        <text>holo-[ACP] + malonyl-CoA = malonyl-[ACP] + CoA</text>
        <dbReference type="Rhea" id="RHEA:41792"/>
        <dbReference type="Rhea" id="RHEA-COMP:9623"/>
        <dbReference type="Rhea" id="RHEA-COMP:9685"/>
        <dbReference type="ChEBI" id="CHEBI:57287"/>
        <dbReference type="ChEBI" id="CHEBI:57384"/>
        <dbReference type="ChEBI" id="CHEBI:64479"/>
        <dbReference type="ChEBI" id="CHEBI:78449"/>
        <dbReference type="EC" id="2.3.1.39"/>
    </reaction>
</comment>
<protein>
    <recommendedName>
        <fullName evidence="1">[acyl-carrier-protein] S-malonyltransferase</fullName>
        <ecNumber evidence="1">2.3.1.39</ecNumber>
    </recommendedName>
</protein>
<dbReference type="InterPro" id="IPR014043">
    <property type="entry name" value="Acyl_transferase_dom"/>
</dbReference>
<keyword evidence="3" id="KW-0012">Acyltransferase</keyword>
<evidence type="ECO:0000256" key="3">
    <source>
        <dbReference type="ARBA" id="ARBA00023315"/>
    </source>
</evidence>
<dbReference type="SUPFAM" id="SSF52151">
    <property type="entry name" value="FabD/lysophospholipase-like"/>
    <property type="match status" value="1"/>
</dbReference>
<gene>
    <name evidence="6" type="ORF">GCM10010383_42240</name>
</gene>
<keyword evidence="7" id="KW-1185">Reference proteome</keyword>
<dbReference type="SMART" id="SM00827">
    <property type="entry name" value="PKS_AT"/>
    <property type="match status" value="1"/>
</dbReference>
<organism evidence="6 7">
    <name type="scientific">Streptomyces lomondensis</name>
    <dbReference type="NCBI Taxonomy" id="68229"/>
    <lineage>
        <taxon>Bacteria</taxon>
        <taxon>Bacillati</taxon>
        <taxon>Actinomycetota</taxon>
        <taxon>Actinomycetes</taxon>
        <taxon>Kitasatosporales</taxon>
        <taxon>Streptomycetaceae</taxon>
        <taxon>Streptomyces</taxon>
    </lineage>
</organism>
<name>A0ABQ2XAQ1_9ACTN</name>
<dbReference type="InterPro" id="IPR016036">
    <property type="entry name" value="Malonyl_transacylase_ACP-bd"/>
</dbReference>
<dbReference type="InterPro" id="IPR016035">
    <property type="entry name" value="Acyl_Trfase/lysoPLipase"/>
</dbReference>
<dbReference type="Gene3D" id="3.30.70.250">
    <property type="entry name" value="Malonyl-CoA ACP transacylase, ACP-binding"/>
    <property type="match status" value="1"/>
</dbReference>
<reference evidence="7" key="1">
    <citation type="journal article" date="2019" name="Int. J. Syst. Evol. Microbiol.">
        <title>The Global Catalogue of Microorganisms (GCM) 10K type strain sequencing project: providing services to taxonomists for standard genome sequencing and annotation.</title>
        <authorList>
            <consortium name="The Broad Institute Genomics Platform"/>
            <consortium name="The Broad Institute Genome Sequencing Center for Infectious Disease"/>
            <person name="Wu L."/>
            <person name="Ma J."/>
        </authorList>
    </citation>
    <scope>NUCLEOTIDE SEQUENCE [LARGE SCALE GENOMIC DNA]</scope>
    <source>
        <strain evidence="7">JCM 4866</strain>
    </source>
</reference>
<dbReference type="PANTHER" id="PTHR42681">
    <property type="entry name" value="MALONYL-COA-ACYL CARRIER PROTEIN TRANSACYLASE, MITOCHONDRIAL"/>
    <property type="match status" value="1"/>
</dbReference>
<evidence type="ECO:0000259" key="5">
    <source>
        <dbReference type="SMART" id="SM00827"/>
    </source>
</evidence>
<evidence type="ECO:0000313" key="7">
    <source>
        <dbReference type="Proteomes" id="UP000617743"/>
    </source>
</evidence>
<dbReference type="PANTHER" id="PTHR42681:SF1">
    <property type="entry name" value="MALONYL-COA-ACYL CARRIER PROTEIN TRANSACYLASE, MITOCHONDRIAL"/>
    <property type="match status" value="1"/>
</dbReference>
<proteinExistence type="predicted"/>
<evidence type="ECO:0000256" key="2">
    <source>
        <dbReference type="ARBA" id="ARBA00022679"/>
    </source>
</evidence>
<dbReference type="Gene3D" id="3.40.366.10">
    <property type="entry name" value="Malonyl-Coenzyme A Acyl Carrier Protein, domain 2"/>
    <property type="match status" value="1"/>
</dbReference>
<dbReference type="Pfam" id="PF00698">
    <property type="entry name" value="Acyl_transf_1"/>
    <property type="match status" value="1"/>
</dbReference>
<dbReference type="InterPro" id="IPR050858">
    <property type="entry name" value="Mal-CoA-ACP_Trans/PKS_FabD"/>
</dbReference>
<sequence>MNDLVIVFPGQGSQFPGMGKNWYDAHESVRDRFRQASDIVGYSVEDLCFTASSGELTRTAHAQVALLVLSHAMYEVLTQDRDRMPPVAAMAGHSLGEITALLAAGALAFEDAVRLVKVRGEAMQACAAEGGTGMIAALGTPAAEVEKCVAEFDAEGRTVQVANYNSARQTVLSGTLDDLKAITAHLEERGCKVARLNVGGAFHSTFMADAVPAYARAVEETAFREPAVPVYSTVTGRAYGSAREIKDALAVQLTGPVLWSSVVARLAERDVALWLEVGPKQVLKKLIGDAVDGADVLSLDADLDQARAALGKLAERRRREPGLAGLCLGAAAATRNRNFDEEQYTEGVVLPYRKLQELAQVDKDRLTDAQKATALDLLGTIMATKRVPEAERRERIASILQRTGDVHLQTSAEVPAG</sequence>
<dbReference type="InterPro" id="IPR001227">
    <property type="entry name" value="Ac_transferase_dom_sf"/>
</dbReference>
<dbReference type="EC" id="2.3.1.39" evidence="1"/>
<evidence type="ECO:0000256" key="4">
    <source>
        <dbReference type="ARBA" id="ARBA00048462"/>
    </source>
</evidence>
<dbReference type="Proteomes" id="UP000617743">
    <property type="component" value="Unassembled WGS sequence"/>
</dbReference>
<dbReference type="EMBL" id="BMWC01000005">
    <property type="protein sequence ID" value="GGX07571.1"/>
    <property type="molecule type" value="Genomic_DNA"/>
</dbReference>
<keyword evidence="2" id="KW-0808">Transferase</keyword>
<evidence type="ECO:0000313" key="6">
    <source>
        <dbReference type="EMBL" id="GGX07571.1"/>
    </source>
</evidence>
<evidence type="ECO:0000256" key="1">
    <source>
        <dbReference type="ARBA" id="ARBA00013258"/>
    </source>
</evidence>
<comment type="caution">
    <text evidence="6">The sequence shown here is derived from an EMBL/GenBank/DDBJ whole genome shotgun (WGS) entry which is preliminary data.</text>
</comment>
<dbReference type="RefSeq" id="WP_190051809.1">
    <property type="nucleotide sequence ID" value="NZ_BMWC01000005.1"/>
</dbReference>
<accession>A0ABQ2XAQ1</accession>